<keyword evidence="2" id="KW-1185">Reference proteome</keyword>
<dbReference type="Proteomes" id="UP000738349">
    <property type="component" value="Unassembled WGS sequence"/>
</dbReference>
<dbReference type="EMBL" id="JAGMUV010000010">
    <property type="protein sequence ID" value="KAH7141685.1"/>
    <property type="molecule type" value="Genomic_DNA"/>
</dbReference>
<gene>
    <name evidence="1" type="ORF">EDB81DRAFT_898922</name>
</gene>
<name>A0A9P9J598_9HYPO</name>
<comment type="caution">
    <text evidence="1">The sequence shown here is derived from an EMBL/GenBank/DDBJ whole genome shotgun (WGS) entry which is preliminary data.</text>
</comment>
<reference evidence="1" key="1">
    <citation type="journal article" date="2021" name="Nat. Commun.">
        <title>Genetic determinants of endophytism in the Arabidopsis root mycobiome.</title>
        <authorList>
            <person name="Mesny F."/>
            <person name="Miyauchi S."/>
            <person name="Thiergart T."/>
            <person name="Pickel B."/>
            <person name="Atanasova L."/>
            <person name="Karlsson M."/>
            <person name="Huettel B."/>
            <person name="Barry K.W."/>
            <person name="Haridas S."/>
            <person name="Chen C."/>
            <person name="Bauer D."/>
            <person name="Andreopoulos W."/>
            <person name="Pangilinan J."/>
            <person name="LaButti K."/>
            <person name="Riley R."/>
            <person name="Lipzen A."/>
            <person name="Clum A."/>
            <person name="Drula E."/>
            <person name="Henrissat B."/>
            <person name="Kohler A."/>
            <person name="Grigoriev I.V."/>
            <person name="Martin F.M."/>
            <person name="Hacquard S."/>
        </authorList>
    </citation>
    <scope>NUCLEOTIDE SEQUENCE</scope>
    <source>
        <strain evidence="1">MPI-CAGE-AT-0147</strain>
    </source>
</reference>
<organism evidence="1 2">
    <name type="scientific">Dactylonectria macrodidyma</name>
    <dbReference type="NCBI Taxonomy" id="307937"/>
    <lineage>
        <taxon>Eukaryota</taxon>
        <taxon>Fungi</taxon>
        <taxon>Dikarya</taxon>
        <taxon>Ascomycota</taxon>
        <taxon>Pezizomycotina</taxon>
        <taxon>Sordariomycetes</taxon>
        <taxon>Hypocreomycetidae</taxon>
        <taxon>Hypocreales</taxon>
        <taxon>Nectriaceae</taxon>
        <taxon>Dactylonectria</taxon>
    </lineage>
</organism>
<sequence length="135" mass="15766">MPIPFAHTFDIAKYVDLVLNFEKWHPEYHIVGDKMAWNEFVMMAKKIEGYVPESSSLTREHKDVSSWQCTYSGQLQGLILYPSAEGSTPFLRCHFYLLFDDDLMDFDEGKAVNQEFPGFQPLKFKDAVERRPRHA</sequence>
<proteinExistence type="predicted"/>
<evidence type="ECO:0000313" key="2">
    <source>
        <dbReference type="Proteomes" id="UP000738349"/>
    </source>
</evidence>
<evidence type="ECO:0000313" key="1">
    <source>
        <dbReference type="EMBL" id="KAH7141685.1"/>
    </source>
</evidence>
<accession>A0A9P9J598</accession>
<dbReference type="AlphaFoldDB" id="A0A9P9J598"/>
<protein>
    <submittedName>
        <fullName evidence="1">Uncharacterized protein</fullName>
    </submittedName>
</protein>